<dbReference type="Proteomes" id="UP000663292">
    <property type="component" value="Chromosome"/>
</dbReference>
<dbReference type="InterPro" id="IPR036653">
    <property type="entry name" value="CinA-like_C"/>
</dbReference>
<reference evidence="2 3" key="1">
    <citation type="submission" date="2020-11" db="EMBL/GenBank/DDBJ databases">
        <title>Carbohydrate-dependent, anaerobic sulfur respiration: A novel catabolism in halophilic archaea.</title>
        <authorList>
            <person name="Sorokin D.Y."/>
            <person name="Messina E."/>
            <person name="Smedile F."/>
            <person name="La Cono V."/>
            <person name="Hallsworth J.E."/>
            <person name="Yakimov M.M."/>
        </authorList>
    </citation>
    <scope>NUCLEOTIDE SEQUENCE [LARGE SCALE GENOMIC DNA]</scope>
    <source>
        <strain evidence="2 3">HSR-Est</strain>
    </source>
</reference>
<evidence type="ECO:0000313" key="2">
    <source>
        <dbReference type="EMBL" id="QSG15094.1"/>
    </source>
</evidence>
<accession>A0A897NRQ4</accession>
<dbReference type="Pfam" id="PF02464">
    <property type="entry name" value="CinA"/>
    <property type="match status" value="1"/>
</dbReference>
<dbReference type="AlphaFoldDB" id="A0A897NRQ4"/>
<dbReference type="SUPFAM" id="SSF142433">
    <property type="entry name" value="CinA-like"/>
    <property type="match status" value="1"/>
</dbReference>
<protein>
    <submittedName>
        <fullName evidence="2">CinA2</fullName>
    </submittedName>
</protein>
<evidence type="ECO:0000259" key="1">
    <source>
        <dbReference type="Pfam" id="PF02464"/>
    </source>
</evidence>
<dbReference type="InterPro" id="IPR008136">
    <property type="entry name" value="CinA_C"/>
</dbReference>
<evidence type="ECO:0000313" key="3">
    <source>
        <dbReference type="Proteomes" id="UP000663292"/>
    </source>
</evidence>
<dbReference type="Gene3D" id="3.90.950.20">
    <property type="entry name" value="CinA-like"/>
    <property type="match status" value="1"/>
</dbReference>
<name>A0A897NRQ4_9EURY</name>
<dbReference type="NCBIfam" id="TIGR00199">
    <property type="entry name" value="PncC_domain"/>
    <property type="match status" value="1"/>
</dbReference>
<sequence>MDSSKTTRDLAAQVRERLLDTGETLAVVETCTGGGVGRAVTAVPGASDYLDRVLVPYDYDALRTLTGVNRETLDDHGAVSEAATVELANAARDLADVTWGIANTGVAGPGGGSAEMPVGTAIIGVAYAAPWESGDSETSAERYRFDGDRNAVREQVVQQSLRDLLTAIDRERNE</sequence>
<keyword evidence="3" id="KW-1185">Reference proteome</keyword>
<dbReference type="EMBL" id="CP064791">
    <property type="protein sequence ID" value="QSG15094.1"/>
    <property type="molecule type" value="Genomic_DNA"/>
</dbReference>
<dbReference type="RefSeq" id="WP_229120354.1">
    <property type="nucleotide sequence ID" value="NZ_CP064791.1"/>
</dbReference>
<proteinExistence type="predicted"/>
<feature type="domain" description="CinA C-terminal" evidence="1">
    <location>
        <begin position="9"/>
        <end position="166"/>
    </location>
</feature>
<dbReference type="GeneID" id="68858201"/>
<gene>
    <name evidence="2" type="primary">cinA2</name>
    <name evidence="2" type="ORF">HSEST_1565</name>
</gene>
<organism evidence="2 3">
    <name type="scientific">Halapricum desulfuricans</name>
    <dbReference type="NCBI Taxonomy" id="2841257"/>
    <lineage>
        <taxon>Archaea</taxon>
        <taxon>Methanobacteriati</taxon>
        <taxon>Methanobacteriota</taxon>
        <taxon>Stenosarchaea group</taxon>
        <taxon>Halobacteria</taxon>
        <taxon>Halobacteriales</taxon>
        <taxon>Haloarculaceae</taxon>
        <taxon>Halapricum</taxon>
    </lineage>
</organism>